<evidence type="ECO:0000259" key="4">
    <source>
        <dbReference type="Pfam" id="PF00535"/>
    </source>
</evidence>
<sequence>MLIFYLCAVKATLIISVYKDVSALHAVLRSVALQKETDFEVIISQDCDDPCFDELIETFRASFPIKHLQQPDQGFLKTRMLNKAIRASESDRLIFIDGDCVLHPRFIQQYVRYIQEGRFCISRRVNLDAETSRKIRSGEQTVPGYLEMIRNKSTSVEESFPLWSLLQRKLVPLLGSNMGWFKADLVKINGFDETYVTPGFGEDTDIEFRARKAGIVPFSTRYKTIQYHLFHERPNRENLVKISKDLFAERQKRADYRCQFGLETLEN</sequence>
<dbReference type="Gene3D" id="3.90.550.10">
    <property type="entry name" value="Spore Coat Polysaccharide Biosynthesis Protein SpsA, Chain A"/>
    <property type="match status" value="1"/>
</dbReference>
<keyword evidence="2" id="KW-0328">Glycosyltransferase</keyword>
<dbReference type="Proteomes" id="UP000316008">
    <property type="component" value="Unassembled WGS sequence"/>
</dbReference>
<dbReference type="PANTHER" id="PTHR43179:SF12">
    <property type="entry name" value="GALACTOFURANOSYLTRANSFERASE GLFT2"/>
    <property type="match status" value="1"/>
</dbReference>
<dbReference type="Pfam" id="PF00535">
    <property type="entry name" value="Glycos_transf_2"/>
    <property type="match status" value="1"/>
</dbReference>
<protein>
    <submittedName>
        <fullName evidence="5">Glycosyltransferase</fullName>
    </submittedName>
</protein>
<dbReference type="PANTHER" id="PTHR43179">
    <property type="entry name" value="RHAMNOSYLTRANSFERASE WBBL"/>
    <property type="match status" value="1"/>
</dbReference>
<evidence type="ECO:0000256" key="1">
    <source>
        <dbReference type="ARBA" id="ARBA00006739"/>
    </source>
</evidence>
<dbReference type="EMBL" id="VLPL01000002">
    <property type="protein sequence ID" value="TSJ46554.1"/>
    <property type="molecule type" value="Genomic_DNA"/>
</dbReference>
<dbReference type="SUPFAM" id="SSF53448">
    <property type="entry name" value="Nucleotide-diphospho-sugar transferases"/>
    <property type="match status" value="1"/>
</dbReference>
<dbReference type="AlphaFoldDB" id="A0A556N2X9"/>
<comment type="caution">
    <text evidence="5">The sequence shown here is derived from an EMBL/GenBank/DDBJ whole genome shotgun (WGS) entry which is preliminary data.</text>
</comment>
<keyword evidence="3 5" id="KW-0808">Transferase</keyword>
<comment type="similarity">
    <text evidence="1">Belongs to the glycosyltransferase 2 family.</text>
</comment>
<evidence type="ECO:0000313" key="6">
    <source>
        <dbReference type="Proteomes" id="UP000316008"/>
    </source>
</evidence>
<feature type="domain" description="Glycosyltransferase 2-like" evidence="4">
    <location>
        <begin position="13"/>
        <end position="154"/>
    </location>
</feature>
<evidence type="ECO:0000313" key="5">
    <source>
        <dbReference type="EMBL" id="TSJ46554.1"/>
    </source>
</evidence>
<name>A0A556N2X9_9FLAO</name>
<dbReference type="OrthoDB" id="9801954at2"/>
<organism evidence="5 6">
    <name type="scientific">Fluviicola chungangensis</name>
    <dbReference type="NCBI Taxonomy" id="2597671"/>
    <lineage>
        <taxon>Bacteria</taxon>
        <taxon>Pseudomonadati</taxon>
        <taxon>Bacteroidota</taxon>
        <taxon>Flavobacteriia</taxon>
        <taxon>Flavobacteriales</taxon>
        <taxon>Crocinitomicaceae</taxon>
        <taxon>Fluviicola</taxon>
    </lineage>
</organism>
<gene>
    <name evidence="5" type="ORF">FO442_05180</name>
</gene>
<dbReference type="InterPro" id="IPR029044">
    <property type="entry name" value="Nucleotide-diphossugar_trans"/>
</dbReference>
<proteinExistence type="inferred from homology"/>
<accession>A0A556N2X9</accession>
<evidence type="ECO:0000256" key="2">
    <source>
        <dbReference type="ARBA" id="ARBA00022676"/>
    </source>
</evidence>
<dbReference type="GO" id="GO:0016757">
    <property type="term" value="F:glycosyltransferase activity"/>
    <property type="evidence" value="ECO:0007669"/>
    <property type="project" value="UniProtKB-KW"/>
</dbReference>
<dbReference type="InterPro" id="IPR001173">
    <property type="entry name" value="Glyco_trans_2-like"/>
</dbReference>
<keyword evidence="6" id="KW-1185">Reference proteome</keyword>
<reference evidence="5 6" key="1">
    <citation type="submission" date="2019-07" db="EMBL/GenBank/DDBJ databases">
        <authorList>
            <person name="Huq M.A."/>
        </authorList>
    </citation>
    <scope>NUCLEOTIDE SEQUENCE [LARGE SCALE GENOMIC DNA]</scope>
    <source>
        <strain evidence="5 6">MAH-3</strain>
    </source>
</reference>
<evidence type="ECO:0000256" key="3">
    <source>
        <dbReference type="ARBA" id="ARBA00022679"/>
    </source>
</evidence>